<evidence type="ECO:0000256" key="1">
    <source>
        <dbReference type="SAM" id="Phobius"/>
    </source>
</evidence>
<protein>
    <recommendedName>
        <fullName evidence="4">Zinc-finger domain-containing protein</fullName>
    </recommendedName>
</protein>
<keyword evidence="1" id="KW-0812">Transmembrane</keyword>
<proteinExistence type="predicted"/>
<organism evidence="2 3">
    <name type="scientific">Emticicia soli</name>
    <dbReference type="NCBI Taxonomy" id="2027878"/>
    <lineage>
        <taxon>Bacteria</taxon>
        <taxon>Pseudomonadati</taxon>
        <taxon>Bacteroidota</taxon>
        <taxon>Cytophagia</taxon>
        <taxon>Cytophagales</taxon>
        <taxon>Leadbetterellaceae</taxon>
        <taxon>Emticicia</taxon>
    </lineage>
</organism>
<keyword evidence="3" id="KW-1185">Reference proteome</keyword>
<evidence type="ECO:0008006" key="4">
    <source>
        <dbReference type="Google" id="ProtNLM"/>
    </source>
</evidence>
<keyword evidence="1" id="KW-0472">Membrane</keyword>
<evidence type="ECO:0000313" key="2">
    <source>
        <dbReference type="EMBL" id="MFD2523121.1"/>
    </source>
</evidence>
<gene>
    <name evidence="2" type="ORF">ACFSR2_19645</name>
</gene>
<feature type="transmembrane region" description="Helical" evidence="1">
    <location>
        <begin position="80"/>
        <end position="101"/>
    </location>
</feature>
<evidence type="ECO:0000313" key="3">
    <source>
        <dbReference type="Proteomes" id="UP001597510"/>
    </source>
</evidence>
<accession>A0ABW5JAN6</accession>
<name>A0ABW5JAN6_9BACT</name>
<sequence>MKNRHLTDEEIQQYVLDWGTCNKELLAHISQCEHCQQQAAQYQLLFASIEKQEKATFDFELADLVMEQITQPAPVPDNRAVVYAMLAIVAAMVGVMAYLFGNSTASLFAFMQPLLIGLLIVTAFGLVGFLGLDMYQKYKTQMKALNFS</sequence>
<dbReference type="RefSeq" id="WP_340239333.1">
    <property type="nucleotide sequence ID" value="NZ_JBBEWC010000012.1"/>
</dbReference>
<dbReference type="Proteomes" id="UP001597510">
    <property type="component" value="Unassembled WGS sequence"/>
</dbReference>
<feature type="transmembrane region" description="Helical" evidence="1">
    <location>
        <begin position="107"/>
        <end position="132"/>
    </location>
</feature>
<reference evidence="3" key="1">
    <citation type="journal article" date="2019" name="Int. J. Syst. Evol. Microbiol.">
        <title>The Global Catalogue of Microorganisms (GCM) 10K type strain sequencing project: providing services to taxonomists for standard genome sequencing and annotation.</title>
        <authorList>
            <consortium name="The Broad Institute Genomics Platform"/>
            <consortium name="The Broad Institute Genome Sequencing Center for Infectious Disease"/>
            <person name="Wu L."/>
            <person name="Ma J."/>
        </authorList>
    </citation>
    <scope>NUCLEOTIDE SEQUENCE [LARGE SCALE GENOMIC DNA]</scope>
    <source>
        <strain evidence="3">KCTC 52344</strain>
    </source>
</reference>
<keyword evidence="1" id="KW-1133">Transmembrane helix</keyword>
<comment type="caution">
    <text evidence="2">The sequence shown here is derived from an EMBL/GenBank/DDBJ whole genome shotgun (WGS) entry which is preliminary data.</text>
</comment>
<dbReference type="EMBL" id="JBHULC010000027">
    <property type="protein sequence ID" value="MFD2523121.1"/>
    <property type="molecule type" value="Genomic_DNA"/>
</dbReference>